<accession>X1VH73</accession>
<evidence type="ECO:0000256" key="1">
    <source>
        <dbReference type="SAM" id="Coils"/>
    </source>
</evidence>
<sequence>MALREINLIPTEILARRRSLKHLSLWAGCLLISLSLICGSYLYKTHFVLAKKRALTTLKDTHKNLGARIEEIKRIQEELEKVSQQQSVLETIIRDQPYSIALLKLAEIMNEYTWLKQLAIDSGKDEKGEANLKLTGFSFSNEELGNFLNRLTSEPMF</sequence>
<reference evidence="3" key="1">
    <citation type="journal article" date="2014" name="Front. Microbiol.">
        <title>High frequency of phylogenetically diverse reductive dehalogenase-homologous genes in deep subseafloor sedimentary metagenomes.</title>
        <authorList>
            <person name="Kawai M."/>
            <person name="Futagami T."/>
            <person name="Toyoda A."/>
            <person name="Takaki Y."/>
            <person name="Nishi S."/>
            <person name="Hori S."/>
            <person name="Arai W."/>
            <person name="Tsubouchi T."/>
            <person name="Morono Y."/>
            <person name="Uchiyama I."/>
            <person name="Ito T."/>
            <person name="Fujiyama A."/>
            <person name="Inagaki F."/>
            <person name="Takami H."/>
        </authorList>
    </citation>
    <scope>NUCLEOTIDE SEQUENCE</scope>
    <source>
        <strain evidence="3">Expedition CK06-06</strain>
    </source>
</reference>
<feature type="transmembrane region" description="Helical" evidence="2">
    <location>
        <begin position="23"/>
        <end position="43"/>
    </location>
</feature>
<keyword evidence="2" id="KW-0472">Membrane</keyword>
<dbReference type="InterPro" id="IPR052534">
    <property type="entry name" value="Extracell_DNA_Util/SecSys_Comp"/>
</dbReference>
<organism evidence="3">
    <name type="scientific">marine sediment metagenome</name>
    <dbReference type="NCBI Taxonomy" id="412755"/>
    <lineage>
        <taxon>unclassified sequences</taxon>
        <taxon>metagenomes</taxon>
        <taxon>ecological metagenomes</taxon>
    </lineage>
</organism>
<comment type="caution">
    <text evidence="3">The sequence shown here is derived from an EMBL/GenBank/DDBJ whole genome shotgun (WGS) entry which is preliminary data.</text>
</comment>
<feature type="coiled-coil region" evidence="1">
    <location>
        <begin position="62"/>
        <end position="92"/>
    </location>
</feature>
<keyword evidence="1" id="KW-0175">Coiled coil</keyword>
<dbReference type="EMBL" id="BARW01026545">
    <property type="protein sequence ID" value="GAJ06635.1"/>
    <property type="molecule type" value="Genomic_DNA"/>
</dbReference>
<proteinExistence type="predicted"/>
<dbReference type="AlphaFoldDB" id="X1VH73"/>
<feature type="non-terminal residue" evidence="3">
    <location>
        <position position="157"/>
    </location>
</feature>
<evidence type="ECO:0000256" key="2">
    <source>
        <dbReference type="SAM" id="Phobius"/>
    </source>
</evidence>
<name>X1VH73_9ZZZZ</name>
<keyword evidence="2" id="KW-0812">Transmembrane</keyword>
<evidence type="ECO:0000313" key="3">
    <source>
        <dbReference type="EMBL" id="GAJ06635.1"/>
    </source>
</evidence>
<dbReference type="PANTHER" id="PTHR40278">
    <property type="entry name" value="DNA UTILIZATION PROTEIN HOFN"/>
    <property type="match status" value="1"/>
</dbReference>
<keyword evidence="2" id="KW-1133">Transmembrane helix</keyword>
<protein>
    <recommendedName>
        <fullName evidence="4">Pilus assembly protein PilN</fullName>
    </recommendedName>
</protein>
<gene>
    <name evidence="3" type="ORF">S12H4_43273</name>
</gene>
<evidence type="ECO:0008006" key="4">
    <source>
        <dbReference type="Google" id="ProtNLM"/>
    </source>
</evidence>
<dbReference type="PANTHER" id="PTHR40278:SF1">
    <property type="entry name" value="DNA UTILIZATION PROTEIN HOFN"/>
    <property type="match status" value="1"/>
</dbReference>